<reference evidence="9" key="1">
    <citation type="journal article" date="2019" name="Database">
        <title>The radish genome database (RadishGD): an integrated information resource for radish genomics.</title>
        <authorList>
            <person name="Yu H.J."/>
            <person name="Baek S."/>
            <person name="Lee Y.J."/>
            <person name="Cho A."/>
            <person name="Mun J.H."/>
        </authorList>
    </citation>
    <scope>NUCLEOTIDE SEQUENCE [LARGE SCALE GENOMIC DNA]</scope>
    <source>
        <strain evidence="9">cv. WK10039</strain>
    </source>
</reference>
<evidence type="ECO:0000256" key="2">
    <source>
        <dbReference type="ARBA" id="ARBA00009178"/>
    </source>
</evidence>
<dbReference type="GO" id="GO:0005576">
    <property type="term" value="C:extracellular region"/>
    <property type="evidence" value="ECO:0007669"/>
    <property type="project" value="UniProtKB-SubCell"/>
</dbReference>
<dbReference type="Proteomes" id="UP000504610">
    <property type="component" value="Chromosome 5"/>
</dbReference>
<dbReference type="PANTHER" id="PTHR34270">
    <property type="entry name" value="PROTEIN RALF-LIKE 15-RELATED"/>
    <property type="match status" value="1"/>
</dbReference>
<comment type="subcellular location">
    <subcellularLocation>
        <location evidence="1">Secreted</location>
    </subcellularLocation>
</comment>
<feature type="signal peptide" evidence="8">
    <location>
        <begin position="1"/>
        <end position="22"/>
    </location>
</feature>
<feature type="chain" id="PRO_5027065237" evidence="8">
    <location>
        <begin position="23"/>
        <end position="74"/>
    </location>
</feature>
<comment type="function">
    <text evidence="7">Cell signaling peptide that may regulate plant stress, growth, and development. Mediates a rapid alkalinization of extracellular space by mediating a transient increase in the cytoplasmic Ca(2+) concentration leading to a calcium-dependent signaling events through a cell surface receptor and a concomitant activation of some intracellular mitogen-activated protein kinases.</text>
</comment>
<evidence type="ECO:0000256" key="8">
    <source>
        <dbReference type="SAM" id="SignalP"/>
    </source>
</evidence>
<keyword evidence="3" id="KW-0964">Secreted</keyword>
<evidence type="ECO:0000256" key="4">
    <source>
        <dbReference type="ARBA" id="ARBA00022702"/>
    </source>
</evidence>
<dbReference type="GO" id="GO:0040008">
    <property type="term" value="P:regulation of growth"/>
    <property type="evidence" value="ECO:0007669"/>
    <property type="project" value="UniProtKB-ARBA"/>
</dbReference>
<dbReference type="OrthoDB" id="1044402at2759"/>
<dbReference type="RefSeq" id="XP_018490403.1">
    <property type="nucleotide sequence ID" value="XM_018634901.2"/>
</dbReference>
<keyword evidence="6" id="KW-1015">Disulfide bond</keyword>
<proteinExistence type="inferred from homology"/>
<dbReference type="InterPro" id="IPR008801">
    <property type="entry name" value="RALF"/>
</dbReference>
<keyword evidence="5 8" id="KW-0732">Signal</keyword>
<accession>A0A6J0P387</accession>
<keyword evidence="4" id="KW-0372">Hormone</keyword>
<evidence type="ECO:0000256" key="3">
    <source>
        <dbReference type="ARBA" id="ARBA00022525"/>
    </source>
</evidence>
<evidence type="ECO:0000313" key="9">
    <source>
        <dbReference type="Proteomes" id="UP000504610"/>
    </source>
</evidence>
<reference evidence="10" key="2">
    <citation type="submission" date="2025-08" db="UniProtKB">
        <authorList>
            <consortium name="RefSeq"/>
        </authorList>
    </citation>
    <scope>IDENTIFICATION</scope>
    <source>
        <tissue evidence="10">Leaf</tissue>
    </source>
</reference>
<protein>
    <submittedName>
        <fullName evidence="10">Protein RALF-like 26</fullName>
    </submittedName>
</protein>
<dbReference type="GO" id="GO:0005179">
    <property type="term" value="F:hormone activity"/>
    <property type="evidence" value="ECO:0007669"/>
    <property type="project" value="UniProtKB-KW"/>
</dbReference>
<dbReference type="AlphaFoldDB" id="A0A6J0P387"/>
<evidence type="ECO:0000256" key="5">
    <source>
        <dbReference type="ARBA" id="ARBA00022729"/>
    </source>
</evidence>
<dbReference type="GeneID" id="108861080"/>
<name>A0A6J0P387_RAPSA</name>
<evidence type="ECO:0000313" key="10">
    <source>
        <dbReference type="RefSeq" id="XP_018490403.1"/>
    </source>
</evidence>
<dbReference type="PANTHER" id="PTHR34270:SF5">
    <property type="entry name" value="PROTEIN RALF-LIKE 10-RELATED"/>
    <property type="match status" value="1"/>
</dbReference>
<evidence type="ECO:0000256" key="1">
    <source>
        <dbReference type="ARBA" id="ARBA00004613"/>
    </source>
</evidence>
<dbReference type="Pfam" id="PF05498">
    <property type="entry name" value="RALF"/>
    <property type="match status" value="1"/>
</dbReference>
<dbReference type="KEGG" id="rsz:108861080"/>
<evidence type="ECO:0000256" key="7">
    <source>
        <dbReference type="ARBA" id="ARBA00037228"/>
    </source>
</evidence>
<comment type="similarity">
    <text evidence="2">Belongs to the plant rapid alkalinization factor (RALF) family.</text>
</comment>
<keyword evidence="9" id="KW-1185">Reference proteome</keyword>
<sequence length="74" mass="8409">MKAYLILMLVICAAAILEQTEAKPPRKYLTPHVFDPCRRHNPPAGCHPPHHGPPVPANKYSRGCSRMHRCRRVD</sequence>
<organism evidence="9 10">
    <name type="scientific">Raphanus sativus</name>
    <name type="common">Radish</name>
    <name type="synonym">Raphanus raphanistrum var. sativus</name>
    <dbReference type="NCBI Taxonomy" id="3726"/>
    <lineage>
        <taxon>Eukaryota</taxon>
        <taxon>Viridiplantae</taxon>
        <taxon>Streptophyta</taxon>
        <taxon>Embryophyta</taxon>
        <taxon>Tracheophyta</taxon>
        <taxon>Spermatophyta</taxon>
        <taxon>Magnoliopsida</taxon>
        <taxon>eudicotyledons</taxon>
        <taxon>Gunneridae</taxon>
        <taxon>Pentapetalae</taxon>
        <taxon>rosids</taxon>
        <taxon>malvids</taxon>
        <taxon>Brassicales</taxon>
        <taxon>Brassicaceae</taxon>
        <taxon>Brassiceae</taxon>
        <taxon>Raphanus</taxon>
    </lineage>
</organism>
<evidence type="ECO:0000256" key="6">
    <source>
        <dbReference type="ARBA" id="ARBA00023157"/>
    </source>
</evidence>
<gene>
    <name evidence="10" type="primary">LOC108861080</name>
</gene>